<dbReference type="Proteomes" id="UP001205566">
    <property type="component" value="Unassembled WGS sequence"/>
</dbReference>
<dbReference type="EMBL" id="JACASI010000011">
    <property type="protein sequence ID" value="MCQ3828375.1"/>
    <property type="molecule type" value="Genomic_DNA"/>
</dbReference>
<evidence type="ECO:0000256" key="3">
    <source>
        <dbReference type="ARBA" id="ARBA00022795"/>
    </source>
</evidence>
<keyword evidence="4" id="KW-0175">Coiled coil</keyword>
<keyword evidence="6" id="KW-1185">Reference proteome</keyword>
<proteinExistence type="inferred from homology"/>
<organism evidence="5 6">
    <name type="scientific">Microbulbifer elongatus</name>
    <dbReference type="NCBI Taxonomy" id="86173"/>
    <lineage>
        <taxon>Bacteria</taxon>
        <taxon>Pseudomonadati</taxon>
        <taxon>Pseudomonadota</taxon>
        <taxon>Gammaproteobacteria</taxon>
        <taxon>Cellvibrionales</taxon>
        <taxon>Microbulbiferaceae</taxon>
        <taxon>Microbulbifer</taxon>
    </lineage>
</organism>
<dbReference type="Gene3D" id="1.20.58.300">
    <property type="entry name" value="FlgN-like"/>
    <property type="match status" value="1"/>
</dbReference>
<dbReference type="RefSeq" id="WP_255873224.1">
    <property type="nucleotide sequence ID" value="NZ_JACASI010000011.1"/>
</dbReference>
<evidence type="ECO:0000313" key="6">
    <source>
        <dbReference type="Proteomes" id="UP001205566"/>
    </source>
</evidence>
<dbReference type="InterPro" id="IPR007809">
    <property type="entry name" value="FlgN-like"/>
</dbReference>
<keyword evidence="5" id="KW-0969">Cilium</keyword>
<comment type="similarity">
    <text evidence="2">Belongs to the FlgN family.</text>
</comment>
<keyword evidence="3" id="KW-1005">Bacterial flagellum biogenesis</keyword>
<name>A0ABT1NWV3_9GAMM</name>
<reference evidence="5" key="1">
    <citation type="thesis" date="2020" institute="Technische Universitat Dresden" country="Dresden, Germany">
        <title>The Agarolytic System of Microbulbifer elongatus PORT2, Isolated from Batu Karas, Pangandaran West Java Indonesia.</title>
        <authorList>
            <person name="Anggraeni S.R."/>
        </authorList>
    </citation>
    <scope>NUCLEOTIDE SEQUENCE</scope>
    <source>
        <strain evidence="5">PORT2</strain>
    </source>
</reference>
<evidence type="ECO:0000256" key="1">
    <source>
        <dbReference type="ARBA" id="ARBA00002397"/>
    </source>
</evidence>
<protein>
    <submittedName>
        <fullName evidence="5">Flagellar protein FlgN</fullName>
    </submittedName>
</protein>
<keyword evidence="5" id="KW-0966">Cell projection</keyword>
<gene>
    <name evidence="5" type="ORF">HXX02_02850</name>
</gene>
<comment type="function">
    <text evidence="1">Required for the efficient initiation of filament assembly.</text>
</comment>
<dbReference type="SUPFAM" id="SSF140566">
    <property type="entry name" value="FlgN-like"/>
    <property type="match status" value="1"/>
</dbReference>
<keyword evidence="5" id="KW-0282">Flagellum</keyword>
<feature type="coiled-coil region" evidence="4">
    <location>
        <begin position="7"/>
        <end position="58"/>
    </location>
</feature>
<evidence type="ECO:0000256" key="2">
    <source>
        <dbReference type="ARBA" id="ARBA00007703"/>
    </source>
</evidence>
<dbReference type="Pfam" id="PF05130">
    <property type="entry name" value="FlgN"/>
    <property type="match status" value="1"/>
</dbReference>
<sequence length="149" mass="16838">MNLHHFLQQHRQNVEQLKHILHEERAELSAGTVNGQKLTDIAERKRDRLRKLNNLEQKRRQILQHLGYTNNRKGDELAARDAGCLNLWHDLIALTGEAERLNRANGTVIALRAASNQRLLNALQEAAGKGLYGPDGRARAQNSKISSRA</sequence>
<evidence type="ECO:0000256" key="4">
    <source>
        <dbReference type="SAM" id="Coils"/>
    </source>
</evidence>
<evidence type="ECO:0000313" key="5">
    <source>
        <dbReference type="EMBL" id="MCQ3828375.1"/>
    </source>
</evidence>
<dbReference type="InterPro" id="IPR036679">
    <property type="entry name" value="FlgN-like_sf"/>
</dbReference>
<comment type="caution">
    <text evidence="5">The sequence shown here is derived from an EMBL/GenBank/DDBJ whole genome shotgun (WGS) entry which is preliminary data.</text>
</comment>
<accession>A0ABT1NWV3</accession>